<evidence type="ECO:0000313" key="3">
    <source>
        <dbReference type="EMBL" id="KAJ8889395.1"/>
    </source>
</evidence>
<gene>
    <name evidence="3" type="ORF">PR048_008894</name>
</gene>
<sequence>MFSRGYPSSPALSFRHNSVLTLITLIGSQDLAVKSRPRPRLHGLQNYLIKTSSAIEEERSNTYSTSCSPVHDLSPPLRGRLKYCYTDLMFPYSLKLVCGSRAYLRPLSSCVTSHSSSLQQHNFQPAQTPISLSTSSSTTKVKTSTLQATGTYERILFTCRINNLAHIPSPHAESTSCPDLGPGRAPPRHEAETLTRVFPRQPGQNVMPSLHRQPTSFHYMSRCCQALESFLRQLIAVSTNTNMGYLNSRLEAEYAVHCRQELGDLFKQLAWLEPFQRSAQLNRNIEEEEIKMKQAKAEQELQKERKTVEQKRWTDMGMVEALDRYGDGGGCRVTFPALKMVIRSAIGLHTSYAGQVEWDCAAELRRQAVTPAPVLDGTPQLLDQGNTPVESPVRPRPNQSRIDETYPDHNAQEAGVSANKHPLPHADCLNQTTPLLVWRTKSSTNWPSLIGHGIKLKTVEYRKPGIVPPPIMNVRSYLAALGSDGSLAGITENSTRTEHLFLLRLVTRHWPFSTLQGSHIHCQGTDSRLFQKQEYEKREASLHVACRRHIENAFHTTSVNLRDLFWAASIVVHELGRMKLRLWSNAEIKCHEERKFPRKSTQQKHLGSRFSHSKLPAVRNFQTTAVTRDIDSAAKFIGAGAATVGVAGSEPSDDVVDSEWPASETVACGAHIQSTCYSTCLGKV</sequence>
<proteinExistence type="predicted"/>
<keyword evidence="1" id="KW-0175">Coiled coil</keyword>
<keyword evidence="4" id="KW-1185">Reference proteome</keyword>
<evidence type="ECO:0000256" key="1">
    <source>
        <dbReference type="SAM" id="Coils"/>
    </source>
</evidence>
<protein>
    <submittedName>
        <fullName evidence="3">Uncharacterized protein</fullName>
    </submittedName>
</protein>
<dbReference type="EMBL" id="JARBHB010000003">
    <property type="protein sequence ID" value="KAJ8889395.1"/>
    <property type="molecule type" value="Genomic_DNA"/>
</dbReference>
<evidence type="ECO:0000313" key="4">
    <source>
        <dbReference type="Proteomes" id="UP001159363"/>
    </source>
</evidence>
<feature type="coiled-coil region" evidence="1">
    <location>
        <begin position="278"/>
        <end position="307"/>
    </location>
</feature>
<evidence type="ECO:0000256" key="2">
    <source>
        <dbReference type="SAM" id="MobiDB-lite"/>
    </source>
</evidence>
<organism evidence="3 4">
    <name type="scientific">Dryococelus australis</name>
    <dbReference type="NCBI Taxonomy" id="614101"/>
    <lineage>
        <taxon>Eukaryota</taxon>
        <taxon>Metazoa</taxon>
        <taxon>Ecdysozoa</taxon>
        <taxon>Arthropoda</taxon>
        <taxon>Hexapoda</taxon>
        <taxon>Insecta</taxon>
        <taxon>Pterygota</taxon>
        <taxon>Neoptera</taxon>
        <taxon>Polyneoptera</taxon>
        <taxon>Phasmatodea</taxon>
        <taxon>Verophasmatodea</taxon>
        <taxon>Anareolatae</taxon>
        <taxon>Phasmatidae</taxon>
        <taxon>Eurycanthinae</taxon>
        <taxon>Dryococelus</taxon>
    </lineage>
</organism>
<comment type="caution">
    <text evidence="3">The sequence shown here is derived from an EMBL/GenBank/DDBJ whole genome shotgun (WGS) entry which is preliminary data.</text>
</comment>
<accession>A0ABQ9HYD8</accession>
<reference evidence="3 4" key="1">
    <citation type="submission" date="2023-02" db="EMBL/GenBank/DDBJ databases">
        <title>LHISI_Scaffold_Assembly.</title>
        <authorList>
            <person name="Stuart O.P."/>
            <person name="Cleave R."/>
            <person name="Magrath M.J.L."/>
            <person name="Mikheyev A.S."/>
        </authorList>
    </citation>
    <scope>NUCLEOTIDE SEQUENCE [LARGE SCALE GENOMIC DNA]</scope>
    <source>
        <strain evidence="3">Daus_M_001</strain>
        <tissue evidence="3">Leg muscle</tissue>
    </source>
</reference>
<name>A0ABQ9HYD8_9NEOP</name>
<feature type="region of interest" description="Disordered" evidence="2">
    <location>
        <begin position="375"/>
        <end position="399"/>
    </location>
</feature>
<dbReference type="Proteomes" id="UP001159363">
    <property type="component" value="Chromosome 3"/>
</dbReference>